<dbReference type="KEGG" id="cavi:CAV_0052"/>
<dbReference type="InterPro" id="IPR002491">
    <property type="entry name" value="ABC_transptr_periplasmic_BD"/>
</dbReference>
<keyword evidence="1 3" id="KW-0732">Signal</keyword>
<dbReference type="PANTHER" id="PTHR30535:SF34">
    <property type="entry name" value="MOLYBDATE-BINDING PROTEIN MOLA"/>
    <property type="match status" value="1"/>
</dbReference>
<dbReference type="Gene3D" id="3.40.50.1980">
    <property type="entry name" value="Nitrogenase molybdenum iron protein domain"/>
    <property type="match status" value="2"/>
</dbReference>
<dbReference type="InterPro" id="IPR050902">
    <property type="entry name" value="ABC_Transporter_SBP"/>
</dbReference>
<accession>A0A222MUL7</accession>
<dbReference type="RefSeq" id="WP_094324526.1">
    <property type="nucleotide sequence ID" value="NZ_CP022347.1"/>
</dbReference>
<reference evidence="5 6" key="1">
    <citation type="submission" date="2017-07" db="EMBL/GenBank/DDBJ databases">
        <title>Analysis of two Campylobacter avium genomes and identification of a novel hippuricase gene.</title>
        <authorList>
            <person name="Miller W.G."/>
            <person name="Chapman M.H."/>
            <person name="Yee E."/>
            <person name="Revez J."/>
            <person name="Bono J.L."/>
            <person name="Rossi M."/>
        </authorList>
    </citation>
    <scope>NUCLEOTIDE SEQUENCE [LARGE SCALE GENOMIC DNA]</scope>
    <source>
        <strain evidence="5 6">LMG 24591</strain>
    </source>
</reference>
<evidence type="ECO:0000259" key="4">
    <source>
        <dbReference type="PROSITE" id="PS50983"/>
    </source>
</evidence>
<feature type="coiled-coil region" evidence="2">
    <location>
        <begin position="121"/>
        <end position="148"/>
    </location>
</feature>
<feature type="signal peptide" evidence="3">
    <location>
        <begin position="1"/>
        <end position="17"/>
    </location>
</feature>
<sequence>MKKFFILLILVASSLFAKERLVVLDPASIEIIYMLGSGDEIVGIASLQHSNIYPEQETKKLTSVGTFSNPSLEKIVALKPSLVILSSYSTNLEARLKQLGIKTLFLKAQELKDLEKNVYEIARFLKKEKEAKKVLENFNKELNELKKDPIDKSAIYLFASNPLMAFSDNSLVADILRILGIKNLTVKSEIQRPIISSEFILKQDPDMIILGITVEDSKELIKQNQVLQNTKAYKNGHIFSYDKTHSLLRLSPTMVDRIKEFKQVLKSNLQ</sequence>
<keyword evidence="2" id="KW-0175">Coiled coil</keyword>
<organism evidence="5 6">
    <name type="scientific">Campylobacter avium LMG 24591</name>
    <dbReference type="NCBI Taxonomy" id="522484"/>
    <lineage>
        <taxon>Bacteria</taxon>
        <taxon>Pseudomonadati</taxon>
        <taxon>Campylobacterota</taxon>
        <taxon>Epsilonproteobacteria</taxon>
        <taxon>Campylobacterales</taxon>
        <taxon>Campylobacteraceae</taxon>
        <taxon>Campylobacter</taxon>
    </lineage>
</organism>
<evidence type="ECO:0000313" key="6">
    <source>
        <dbReference type="Proteomes" id="UP000201169"/>
    </source>
</evidence>
<proteinExistence type="predicted"/>
<feature type="chain" id="PRO_5012149213" evidence="3">
    <location>
        <begin position="18"/>
        <end position="270"/>
    </location>
</feature>
<evidence type="ECO:0000313" key="5">
    <source>
        <dbReference type="EMBL" id="ASQ29734.1"/>
    </source>
</evidence>
<dbReference type="PANTHER" id="PTHR30535">
    <property type="entry name" value="VITAMIN B12-BINDING PROTEIN"/>
    <property type="match status" value="1"/>
</dbReference>
<dbReference type="EMBL" id="CP022347">
    <property type="protein sequence ID" value="ASQ29734.1"/>
    <property type="molecule type" value="Genomic_DNA"/>
</dbReference>
<evidence type="ECO:0000256" key="3">
    <source>
        <dbReference type="SAM" id="SignalP"/>
    </source>
</evidence>
<name>A0A222MUL7_9BACT</name>
<feature type="domain" description="Fe/B12 periplasmic-binding" evidence="4">
    <location>
        <begin position="20"/>
        <end position="269"/>
    </location>
</feature>
<dbReference type="AlphaFoldDB" id="A0A222MUL7"/>
<dbReference type="Pfam" id="PF01497">
    <property type="entry name" value="Peripla_BP_2"/>
    <property type="match status" value="1"/>
</dbReference>
<dbReference type="PROSITE" id="PS50983">
    <property type="entry name" value="FE_B12_PBP"/>
    <property type="match status" value="1"/>
</dbReference>
<dbReference type="GO" id="GO:0071281">
    <property type="term" value="P:cellular response to iron ion"/>
    <property type="evidence" value="ECO:0007669"/>
    <property type="project" value="TreeGrafter"/>
</dbReference>
<evidence type="ECO:0000256" key="1">
    <source>
        <dbReference type="ARBA" id="ARBA00022729"/>
    </source>
</evidence>
<dbReference type="InterPro" id="IPR054828">
    <property type="entry name" value="Vit_B12_bind_prot"/>
</dbReference>
<gene>
    <name evidence="5" type="primary">chuD</name>
    <name evidence="5" type="ORF">CAV_0052</name>
</gene>
<dbReference type="OrthoDB" id="9787830at2"/>
<protein>
    <submittedName>
        <fullName evidence="5">Heme ABC transporter ChuBCD, periplasmic substrate-binding protein</fullName>
    </submittedName>
</protein>
<dbReference type="NCBIfam" id="NF038402">
    <property type="entry name" value="TroA_like"/>
    <property type="match status" value="1"/>
</dbReference>
<evidence type="ECO:0000256" key="2">
    <source>
        <dbReference type="SAM" id="Coils"/>
    </source>
</evidence>
<dbReference type="SUPFAM" id="SSF53807">
    <property type="entry name" value="Helical backbone' metal receptor"/>
    <property type="match status" value="1"/>
</dbReference>
<keyword evidence="6" id="KW-1185">Reference proteome</keyword>
<dbReference type="Proteomes" id="UP000201169">
    <property type="component" value="Chromosome"/>
</dbReference>